<dbReference type="EMBL" id="CP094532">
    <property type="protein sequence ID" value="UOE42214.1"/>
    <property type="molecule type" value="Genomic_DNA"/>
</dbReference>
<protein>
    <recommendedName>
        <fullName evidence="3">GLPGLI family protein</fullName>
    </recommendedName>
</protein>
<evidence type="ECO:0000313" key="1">
    <source>
        <dbReference type="EMBL" id="UOE42214.1"/>
    </source>
</evidence>
<organism evidence="1 2">
    <name type="scientific">Chryseobacterium suipulveris</name>
    <dbReference type="NCBI Taxonomy" id="2929800"/>
    <lineage>
        <taxon>Bacteria</taxon>
        <taxon>Pseudomonadati</taxon>
        <taxon>Bacteroidota</taxon>
        <taxon>Flavobacteriia</taxon>
        <taxon>Flavobacteriales</taxon>
        <taxon>Weeksellaceae</taxon>
        <taxon>Chryseobacterium group</taxon>
        <taxon>Chryseobacterium</taxon>
    </lineage>
</organism>
<proteinExistence type="predicted"/>
<gene>
    <name evidence="1" type="ORF">MTP09_06135</name>
</gene>
<name>A0ABY4BSP9_9FLAO</name>
<reference evidence="1 2" key="1">
    <citation type="submission" date="2022-03" db="EMBL/GenBank/DDBJ databases">
        <title>Chryseobacterium sp. isolated from particulate matters in swine house.</title>
        <authorList>
            <person name="Won M."/>
            <person name="Kim S.-J."/>
            <person name="Kwon S.-W."/>
        </authorList>
    </citation>
    <scope>NUCLEOTIDE SEQUENCE [LARGE SCALE GENOMIC DNA]</scope>
    <source>
        <strain evidence="1 2">SC2-2</strain>
    </source>
</reference>
<sequence length="298" mass="33649">MKQKLTILFAVITLTAFGQKNQTVDLKWKIGKSEKLNYFTIMSDIDESSIEMDFGGLFKSLSDSTDNGLKESKDLFKKINDAFKNQDYVTTLTNKNNGVIDILMTTKPKETIKEENIDTTDNKEAEVLKMMQSMTQGVMLRGSVYETGGIHSFWVKSAQKNLIALFFELPTKPVKIGDKWSLDINLITNDQNFDCDSSYKINEVTLADIKKINGETIAVLKYNIVEYVKGNFNTPSFFGSEGGQKETMMKFTHQGISEFSVDKGRWINYDGIMSLEATGVMTANKKTKFTLINENASR</sequence>
<evidence type="ECO:0008006" key="3">
    <source>
        <dbReference type="Google" id="ProtNLM"/>
    </source>
</evidence>
<keyword evidence="2" id="KW-1185">Reference proteome</keyword>
<accession>A0ABY4BSP9</accession>
<dbReference type="Proteomes" id="UP000831460">
    <property type="component" value="Chromosome"/>
</dbReference>
<evidence type="ECO:0000313" key="2">
    <source>
        <dbReference type="Proteomes" id="UP000831460"/>
    </source>
</evidence>
<dbReference type="RefSeq" id="WP_243551194.1">
    <property type="nucleotide sequence ID" value="NZ_CP094532.1"/>
</dbReference>